<gene>
    <name evidence="3" type="ORF">CA163_36265</name>
</gene>
<dbReference type="PANTHER" id="PTHR23028:SF53">
    <property type="entry name" value="ACYL_TRANSF_3 DOMAIN-CONTAINING PROTEIN"/>
    <property type="match status" value="1"/>
</dbReference>
<feature type="non-terminal residue" evidence="3">
    <location>
        <position position="84"/>
    </location>
</feature>
<feature type="transmembrane region" description="Helical" evidence="1">
    <location>
        <begin position="32"/>
        <end position="51"/>
    </location>
</feature>
<keyword evidence="1" id="KW-0472">Membrane</keyword>
<keyword evidence="1" id="KW-1133">Transmembrane helix</keyword>
<evidence type="ECO:0000256" key="1">
    <source>
        <dbReference type="SAM" id="Phobius"/>
    </source>
</evidence>
<dbReference type="PANTHER" id="PTHR23028">
    <property type="entry name" value="ACETYLTRANSFERASE"/>
    <property type="match status" value="1"/>
</dbReference>
<protein>
    <recommendedName>
        <fullName evidence="2">Acyltransferase 3 domain-containing protein</fullName>
    </recommendedName>
</protein>
<accession>A0A227IYQ3</accession>
<dbReference type="Proteomes" id="UP000214596">
    <property type="component" value="Unassembled WGS sequence"/>
</dbReference>
<keyword evidence="1" id="KW-0812">Transmembrane</keyword>
<dbReference type="GO" id="GO:0009103">
    <property type="term" value="P:lipopolysaccharide biosynthetic process"/>
    <property type="evidence" value="ECO:0007669"/>
    <property type="project" value="TreeGrafter"/>
</dbReference>
<dbReference type="InterPro" id="IPR050879">
    <property type="entry name" value="Acyltransferase_3"/>
</dbReference>
<dbReference type="GO" id="GO:0016020">
    <property type="term" value="C:membrane"/>
    <property type="evidence" value="ECO:0007669"/>
    <property type="project" value="TreeGrafter"/>
</dbReference>
<dbReference type="EMBL" id="NIXT01004859">
    <property type="protein sequence ID" value="OXE27983.1"/>
    <property type="molecule type" value="Genomic_DNA"/>
</dbReference>
<dbReference type="GO" id="GO:0016747">
    <property type="term" value="F:acyltransferase activity, transferring groups other than amino-acyl groups"/>
    <property type="evidence" value="ECO:0007669"/>
    <property type="project" value="InterPro"/>
</dbReference>
<evidence type="ECO:0000259" key="2">
    <source>
        <dbReference type="Pfam" id="PF01757"/>
    </source>
</evidence>
<feature type="domain" description="Acyltransferase 3" evidence="2">
    <location>
        <begin position="2"/>
        <end position="76"/>
    </location>
</feature>
<dbReference type="Pfam" id="PF01757">
    <property type="entry name" value="Acyl_transf_3"/>
    <property type="match status" value="1"/>
</dbReference>
<sequence length="84" mass="9630">PLFHTWSLGVEEQYYIVIPLLLMLLARGKNAFYLTFFIAVFALSLMAIVYTSNDPDFAFYMIFSRAWELATGSLLALVMRKAQV</sequence>
<dbReference type="AlphaFoldDB" id="A0A227IYQ3"/>
<name>A0A227IYQ3_VIBPH</name>
<evidence type="ECO:0000313" key="4">
    <source>
        <dbReference type="Proteomes" id="UP000214596"/>
    </source>
</evidence>
<dbReference type="InterPro" id="IPR002656">
    <property type="entry name" value="Acyl_transf_3_dom"/>
</dbReference>
<feature type="transmembrane region" description="Helical" evidence="1">
    <location>
        <begin position="57"/>
        <end position="78"/>
    </location>
</feature>
<organism evidence="3 4">
    <name type="scientific">Vibrio parahaemolyticus</name>
    <dbReference type="NCBI Taxonomy" id="670"/>
    <lineage>
        <taxon>Bacteria</taxon>
        <taxon>Pseudomonadati</taxon>
        <taxon>Pseudomonadota</taxon>
        <taxon>Gammaproteobacteria</taxon>
        <taxon>Vibrionales</taxon>
        <taxon>Vibrionaceae</taxon>
        <taxon>Vibrio</taxon>
    </lineage>
</organism>
<feature type="non-terminal residue" evidence="3">
    <location>
        <position position="1"/>
    </location>
</feature>
<reference evidence="3 4" key="1">
    <citation type="journal article" date="2017" name="Appl. Environ. Microbiol.">
        <title>Parallel evolution of two clades of a major Atlantic endemic Vibrio parahaemolyticus pathogen lineage by independent acquisition of related pathogenicity islands.</title>
        <authorList>
            <person name="Xu F."/>
            <person name="Gonzalez-Escalona N."/>
            <person name="Drees K.P."/>
            <person name="Sebra R.P."/>
            <person name="Cooper V.S."/>
            <person name="Jones S.H."/>
            <person name="Whistler C.A."/>
        </authorList>
    </citation>
    <scope>NUCLEOTIDE SEQUENCE [LARGE SCALE GENOMIC DNA]</scope>
    <source>
        <strain evidence="3 4">MAVP-3</strain>
    </source>
</reference>
<proteinExistence type="predicted"/>
<comment type="caution">
    <text evidence="3">The sequence shown here is derived from an EMBL/GenBank/DDBJ whole genome shotgun (WGS) entry which is preliminary data.</text>
</comment>
<evidence type="ECO:0000313" key="3">
    <source>
        <dbReference type="EMBL" id="OXE27983.1"/>
    </source>
</evidence>